<feature type="domain" description="J" evidence="2">
    <location>
        <begin position="208"/>
        <end position="269"/>
    </location>
</feature>
<reference evidence="4" key="2">
    <citation type="submission" date="2025-08" db="UniProtKB">
        <authorList>
            <consortium name="RefSeq"/>
        </authorList>
    </citation>
    <scope>IDENTIFICATION</scope>
    <source>
        <tissue evidence="4">Leaf</tissue>
    </source>
</reference>
<evidence type="ECO:0000256" key="1">
    <source>
        <dbReference type="SAM" id="MobiDB-lite"/>
    </source>
</evidence>
<name>A0A6J0P183_RAPSA</name>
<dbReference type="Proteomes" id="UP000504610">
    <property type="component" value="Chromosome 5"/>
</dbReference>
<reference evidence="3" key="1">
    <citation type="journal article" date="2019" name="Database">
        <title>The radish genome database (RadishGD): an integrated information resource for radish genomics.</title>
        <authorList>
            <person name="Yu H.J."/>
            <person name="Baek S."/>
            <person name="Lee Y.J."/>
            <person name="Cho A."/>
            <person name="Mun J.H."/>
        </authorList>
    </citation>
    <scope>NUCLEOTIDE SEQUENCE [LARGE SCALE GENOMIC DNA]</scope>
    <source>
        <strain evidence="3">cv. WK10039</strain>
    </source>
</reference>
<organism evidence="3 4">
    <name type="scientific">Raphanus sativus</name>
    <name type="common">Radish</name>
    <name type="synonym">Raphanus raphanistrum var. sativus</name>
    <dbReference type="NCBI Taxonomy" id="3726"/>
    <lineage>
        <taxon>Eukaryota</taxon>
        <taxon>Viridiplantae</taxon>
        <taxon>Streptophyta</taxon>
        <taxon>Embryophyta</taxon>
        <taxon>Tracheophyta</taxon>
        <taxon>Spermatophyta</taxon>
        <taxon>Magnoliopsida</taxon>
        <taxon>eudicotyledons</taxon>
        <taxon>Gunneridae</taxon>
        <taxon>Pentapetalae</taxon>
        <taxon>rosids</taxon>
        <taxon>malvids</taxon>
        <taxon>Brassicales</taxon>
        <taxon>Brassicaceae</taxon>
        <taxon>Brassiceae</taxon>
        <taxon>Raphanus</taxon>
    </lineage>
</organism>
<dbReference type="PANTHER" id="PTHR45376:SF1">
    <property type="entry name" value="CHAPERONE DNAJ-DOMAIN SUPERFAMILY PROTEIN-RELATED"/>
    <property type="match status" value="1"/>
</dbReference>
<dbReference type="OrthoDB" id="10250354at2759"/>
<dbReference type="GeneID" id="108861082"/>
<dbReference type="SMART" id="SM00271">
    <property type="entry name" value="DnaJ"/>
    <property type="match status" value="1"/>
</dbReference>
<dbReference type="AlphaFoldDB" id="A0A6J0P183"/>
<gene>
    <name evidence="4" type="primary">LOC108861082</name>
</gene>
<evidence type="ECO:0000313" key="3">
    <source>
        <dbReference type="Proteomes" id="UP000504610"/>
    </source>
</evidence>
<evidence type="ECO:0000259" key="2">
    <source>
        <dbReference type="PROSITE" id="PS50076"/>
    </source>
</evidence>
<dbReference type="PANTHER" id="PTHR45376">
    <property type="entry name" value="CHAPERONE DNAJ-DOMAIN SUPERFAMILY PROTEIN-RELATED"/>
    <property type="match status" value="1"/>
</dbReference>
<dbReference type="Pfam" id="PF00226">
    <property type="entry name" value="DnaJ"/>
    <property type="match status" value="1"/>
</dbReference>
<dbReference type="PROSITE" id="PS50076">
    <property type="entry name" value="DNAJ_2"/>
    <property type="match status" value="1"/>
</dbReference>
<feature type="compositionally biased region" description="Low complexity" evidence="1">
    <location>
        <begin position="161"/>
        <end position="171"/>
    </location>
</feature>
<feature type="compositionally biased region" description="Polar residues" evidence="1">
    <location>
        <begin position="197"/>
        <end position="211"/>
    </location>
</feature>
<dbReference type="InterPro" id="IPR036869">
    <property type="entry name" value="J_dom_sf"/>
</dbReference>
<dbReference type="InterPro" id="IPR001623">
    <property type="entry name" value="DnaJ_domain"/>
</dbReference>
<evidence type="ECO:0000313" key="4">
    <source>
        <dbReference type="RefSeq" id="XP_018490410.1"/>
    </source>
</evidence>
<dbReference type="KEGG" id="rsz:108861082"/>
<accession>A0A6J0P183</accession>
<protein>
    <submittedName>
        <fullName evidence="4">Uncharacterized protein LOC108861082</fullName>
    </submittedName>
</protein>
<dbReference type="CDD" id="cd06257">
    <property type="entry name" value="DnaJ"/>
    <property type="match status" value="1"/>
</dbReference>
<feature type="region of interest" description="Disordered" evidence="1">
    <location>
        <begin position="157"/>
        <end position="219"/>
    </location>
</feature>
<keyword evidence="3" id="KW-1185">Reference proteome</keyword>
<dbReference type="Gene3D" id="1.10.287.110">
    <property type="entry name" value="DnaJ domain"/>
    <property type="match status" value="1"/>
</dbReference>
<feature type="compositionally biased region" description="Acidic residues" evidence="1">
    <location>
        <begin position="180"/>
        <end position="192"/>
    </location>
</feature>
<dbReference type="SUPFAM" id="SSF46565">
    <property type="entry name" value="Chaperone J-domain"/>
    <property type="match status" value="1"/>
</dbReference>
<sequence>MIAAVRAAILKAQSYSSNVKTVLFHSTPILQRKHKSNSETRNKKLSRSRAKQDLRRNVNAFAEHLFGIWSDGFDYSDKHTSWFEKQYFRVCKRNRIGSSRYIHQRLDKSCFDFSGVDDECEIEYFLRSALGGSYKQSKSRWRERHFYGSNRQEEGEARSWRYSNNSNTGRSRGSRQRLDQEEEKEEEEEEQDERSSTEVNDLDTSQQSHRQTLGLSSSGPLNLGDVKKAYRVCALKWHPDLHPDSTKNAAEEKFKLCTVAYESLCEKFAMNQ</sequence>
<proteinExistence type="predicted"/>
<dbReference type="RefSeq" id="XP_018490410.1">
    <property type="nucleotide sequence ID" value="XM_018634908.2"/>
</dbReference>